<keyword evidence="1" id="KW-0175">Coiled coil</keyword>
<gene>
    <name evidence="2" type="ORF">DCM83_29715</name>
</gene>
<accession>A0AAE9NFR6</accession>
<protein>
    <submittedName>
        <fullName evidence="2">Uncharacterized protein</fullName>
    </submittedName>
</protein>
<dbReference type="AlphaFoldDB" id="A0AAE9NFR6"/>
<evidence type="ECO:0000313" key="2">
    <source>
        <dbReference type="EMBL" id="UUO68980.1"/>
    </source>
</evidence>
<sequence length="90" mass="10353">MNSPVQAGDPRALLRQRLEALVTELAELEELREWVSREENRQRELRKVGRLRIPARTASGRRSFAEAKLVPALLGRNKAGYCNERRKANE</sequence>
<name>A0AAE9NFR6_9BRAD</name>
<dbReference type="Proteomes" id="UP001058872">
    <property type="component" value="Chromosome"/>
</dbReference>
<reference evidence="2" key="1">
    <citation type="submission" date="2018-04" db="EMBL/GenBank/DDBJ databases">
        <title>Genomes of Endosymbiotic and Endophytic Bradyrhizobium Publication status.</title>
        <authorList>
            <person name="Guha S."/>
            <person name="Jorrin B."/>
            <person name="Sarkar M."/>
            <person name="Poole P.S."/>
            <person name="DasGupta M."/>
        </authorList>
    </citation>
    <scope>NUCLEOTIDE SEQUENCE</scope>
    <source>
        <strain evidence="2">WBOS16</strain>
    </source>
</reference>
<evidence type="ECO:0000256" key="1">
    <source>
        <dbReference type="SAM" id="Coils"/>
    </source>
</evidence>
<dbReference type="RefSeq" id="WP_257178614.1">
    <property type="nucleotide sequence ID" value="NZ_CP028989.1"/>
</dbReference>
<proteinExistence type="predicted"/>
<feature type="coiled-coil region" evidence="1">
    <location>
        <begin position="11"/>
        <end position="38"/>
    </location>
</feature>
<evidence type="ECO:0000313" key="3">
    <source>
        <dbReference type="Proteomes" id="UP001058872"/>
    </source>
</evidence>
<organism evidence="2 3">
    <name type="scientific">Bradyrhizobium betae</name>
    <dbReference type="NCBI Taxonomy" id="244734"/>
    <lineage>
        <taxon>Bacteria</taxon>
        <taxon>Pseudomonadati</taxon>
        <taxon>Pseudomonadota</taxon>
        <taxon>Alphaproteobacteria</taxon>
        <taxon>Hyphomicrobiales</taxon>
        <taxon>Nitrobacteraceae</taxon>
        <taxon>Bradyrhizobium</taxon>
    </lineage>
</organism>
<dbReference type="EMBL" id="CP028989">
    <property type="protein sequence ID" value="UUO68980.1"/>
    <property type="molecule type" value="Genomic_DNA"/>
</dbReference>